<feature type="chain" id="PRO_5046077450" evidence="1">
    <location>
        <begin position="19"/>
        <end position="233"/>
    </location>
</feature>
<feature type="domain" description="Putative auto-transporter adhesin head GIN" evidence="2">
    <location>
        <begin position="28"/>
        <end position="215"/>
    </location>
</feature>
<dbReference type="Proteomes" id="UP001230685">
    <property type="component" value="Unassembled WGS sequence"/>
</dbReference>
<dbReference type="InterPro" id="IPR021255">
    <property type="entry name" value="DUF2807"/>
</dbReference>
<evidence type="ECO:0000256" key="1">
    <source>
        <dbReference type="SAM" id="SignalP"/>
    </source>
</evidence>
<evidence type="ECO:0000313" key="3">
    <source>
        <dbReference type="EMBL" id="MDP1028615.1"/>
    </source>
</evidence>
<gene>
    <name evidence="3" type="ORF">Q5H91_15430</name>
</gene>
<name>A0ABT9ENS1_9SPHN</name>
<dbReference type="RefSeq" id="WP_305174346.1">
    <property type="nucleotide sequence ID" value="NZ_JAUUDS010000011.1"/>
</dbReference>
<keyword evidence="4" id="KW-1185">Reference proteome</keyword>
<evidence type="ECO:0000259" key="2">
    <source>
        <dbReference type="Pfam" id="PF10988"/>
    </source>
</evidence>
<organism evidence="3 4">
    <name type="scientific">Sphingomonas aurea</name>
    <dbReference type="NCBI Taxonomy" id="3063994"/>
    <lineage>
        <taxon>Bacteria</taxon>
        <taxon>Pseudomonadati</taxon>
        <taxon>Pseudomonadota</taxon>
        <taxon>Alphaproteobacteria</taxon>
        <taxon>Sphingomonadales</taxon>
        <taxon>Sphingomonadaceae</taxon>
        <taxon>Sphingomonas</taxon>
    </lineage>
</organism>
<dbReference type="Pfam" id="PF10988">
    <property type="entry name" value="DUF2807"/>
    <property type="match status" value="1"/>
</dbReference>
<accession>A0ABT9ENS1</accession>
<dbReference type="EMBL" id="JAUUDS010000011">
    <property type="protein sequence ID" value="MDP1028615.1"/>
    <property type="molecule type" value="Genomic_DNA"/>
</dbReference>
<keyword evidence="1" id="KW-0732">Signal</keyword>
<sequence>MRIAPFLALIAVAAPVGAAERTVSVGSFDRVRVDTAVVVRIATGVSPAARITGGQDAVDSIEVRVSGTTLSIRRRTDGWQERPTGNAAEPTIVTLGTGALAAITVNGAAAVTVDRLKGPRVDLSIAGPGRITAGAVDADLALASVIGDGTLAIAGGRARTVRLAAGGAGGIDAGGLVADDLSVRLGGTGDIAAQARYTATVTSAGIGHVTVAGTPKCVIRPAPAGPVACGTGS</sequence>
<comment type="caution">
    <text evidence="3">The sequence shown here is derived from an EMBL/GenBank/DDBJ whole genome shotgun (WGS) entry which is preliminary data.</text>
</comment>
<protein>
    <submittedName>
        <fullName evidence="3">DUF2807 domain-containing protein</fullName>
    </submittedName>
</protein>
<feature type="signal peptide" evidence="1">
    <location>
        <begin position="1"/>
        <end position="18"/>
    </location>
</feature>
<proteinExistence type="predicted"/>
<reference evidence="3 4" key="1">
    <citation type="submission" date="2023-07" db="EMBL/GenBank/DDBJ databases">
        <authorList>
            <person name="Kim M.K."/>
        </authorList>
    </citation>
    <scope>NUCLEOTIDE SEQUENCE [LARGE SCALE GENOMIC DNA]</scope>
    <source>
        <strain evidence="3 4">KR1UV-12</strain>
    </source>
</reference>
<evidence type="ECO:0000313" key="4">
    <source>
        <dbReference type="Proteomes" id="UP001230685"/>
    </source>
</evidence>
<dbReference type="Gene3D" id="2.160.20.120">
    <property type="match status" value="1"/>
</dbReference>